<protein>
    <submittedName>
        <fullName evidence="1">Uncharacterized protein</fullName>
    </submittedName>
</protein>
<sequence length="355" mass="42324">MIAIGPFHHGKPRLMAMEKHKRRFLKSFLQRTRENDVSRYVQLLRKWEESARKCYAEPLDLSEDGFVAMMILDGCFIIEFLCKLKQREADPLFRLNHKLTRLKLDLLLLENQLPFFILWELLVMSNVISKPEINFIMMILKAYKWYRPGPVYDPRLLYTSEEVKQFKNLLGLIHDHWQPSSKRMLAYSERKRNERKRSTRCARGLKEAGIGFESVKGCNMFDIEFENRRIKIPKIRIADKTECVLRNLIAYEQLTYSYSQSPKYFTDYMIFMDSLIDSAKDVEILCRQGIIENWMVDDETNAILFNKMGENVFCNRVLHADIEDKADKHCKRKWNPQMAKFRRDYFKSHGLSSRF</sequence>
<comment type="caution">
    <text evidence="1">The sequence shown here is derived from an EMBL/GenBank/DDBJ whole genome shotgun (WGS) entry which is preliminary data.</text>
</comment>
<proteinExistence type="predicted"/>
<dbReference type="PANTHER" id="PTHR31170:SF17">
    <property type="match status" value="1"/>
</dbReference>
<keyword evidence="2" id="KW-1185">Reference proteome</keyword>
<evidence type="ECO:0000313" key="1">
    <source>
        <dbReference type="EMBL" id="KAF2285631.1"/>
    </source>
</evidence>
<dbReference type="Pfam" id="PF03140">
    <property type="entry name" value="DUF247"/>
    <property type="match status" value="1"/>
</dbReference>
<dbReference type="EMBL" id="JAAGAX010000017">
    <property type="protein sequence ID" value="KAF2285631.1"/>
    <property type="molecule type" value="Genomic_DNA"/>
</dbReference>
<dbReference type="InterPro" id="IPR004158">
    <property type="entry name" value="DUF247_pln"/>
</dbReference>
<organism evidence="1 2">
    <name type="scientific">Hevea brasiliensis</name>
    <name type="common">Para rubber tree</name>
    <name type="synonym">Siphonia brasiliensis</name>
    <dbReference type="NCBI Taxonomy" id="3981"/>
    <lineage>
        <taxon>Eukaryota</taxon>
        <taxon>Viridiplantae</taxon>
        <taxon>Streptophyta</taxon>
        <taxon>Embryophyta</taxon>
        <taxon>Tracheophyta</taxon>
        <taxon>Spermatophyta</taxon>
        <taxon>Magnoliopsida</taxon>
        <taxon>eudicotyledons</taxon>
        <taxon>Gunneridae</taxon>
        <taxon>Pentapetalae</taxon>
        <taxon>rosids</taxon>
        <taxon>fabids</taxon>
        <taxon>Malpighiales</taxon>
        <taxon>Euphorbiaceae</taxon>
        <taxon>Crotonoideae</taxon>
        <taxon>Micrandreae</taxon>
        <taxon>Hevea</taxon>
    </lineage>
</organism>
<gene>
    <name evidence="1" type="ORF">GH714_006070</name>
</gene>
<dbReference type="PANTHER" id="PTHR31170">
    <property type="entry name" value="BNAC04G53230D PROTEIN"/>
    <property type="match status" value="1"/>
</dbReference>
<evidence type="ECO:0000313" key="2">
    <source>
        <dbReference type="Proteomes" id="UP000467840"/>
    </source>
</evidence>
<dbReference type="AlphaFoldDB" id="A0A6A6K9V7"/>
<reference evidence="1 2" key="1">
    <citation type="journal article" date="2020" name="Mol. Plant">
        <title>The Chromosome-Based Rubber Tree Genome Provides New Insights into Spurge Genome Evolution and Rubber Biosynthesis.</title>
        <authorList>
            <person name="Liu J."/>
            <person name="Shi C."/>
            <person name="Shi C.C."/>
            <person name="Li W."/>
            <person name="Zhang Q.J."/>
            <person name="Zhang Y."/>
            <person name="Li K."/>
            <person name="Lu H.F."/>
            <person name="Shi C."/>
            <person name="Zhu S.T."/>
            <person name="Xiao Z.Y."/>
            <person name="Nan H."/>
            <person name="Yue Y."/>
            <person name="Zhu X.G."/>
            <person name="Wu Y."/>
            <person name="Hong X.N."/>
            <person name="Fan G.Y."/>
            <person name="Tong Y."/>
            <person name="Zhang D."/>
            <person name="Mao C.L."/>
            <person name="Liu Y.L."/>
            <person name="Hao S.J."/>
            <person name="Liu W.Q."/>
            <person name="Lv M.Q."/>
            <person name="Zhang H.B."/>
            <person name="Liu Y."/>
            <person name="Hu-Tang G.R."/>
            <person name="Wang J.P."/>
            <person name="Wang J.H."/>
            <person name="Sun Y.H."/>
            <person name="Ni S.B."/>
            <person name="Chen W.B."/>
            <person name="Zhang X.C."/>
            <person name="Jiao Y.N."/>
            <person name="Eichler E.E."/>
            <person name="Li G.H."/>
            <person name="Liu X."/>
            <person name="Gao L.Z."/>
        </authorList>
    </citation>
    <scope>NUCLEOTIDE SEQUENCE [LARGE SCALE GENOMIC DNA]</scope>
    <source>
        <strain evidence="2">cv. GT1</strain>
        <tissue evidence="1">Leaf</tissue>
    </source>
</reference>
<dbReference type="Proteomes" id="UP000467840">
    <property type="component" value="Chromosome 3"/>
</dbReference>
<name>A0A6A6K9V7_HEVBR</name>
<accession>A0A6A6K9V7</accession>